<reference evidence="2 3" key="1">
    <citation type="submission" date="2020-04" db="EMBL/GenBank/DDBJ databases">
        <title>Flammeovirgaceae bacterium KN852 isolated from deep sea.</title>
        <authorList>
            <person name="Zhang D.-C."/>
        </authorList>
    </citation>
    <scope>NUCLEOTIDE SEQUENCE [LARGE SCALE GENOMIC DNA]</scope>
    <source>
        <strain evidence="2 3">KN852</strain>
    </source>
</reference>
<feature type="signal peptide" evidence="1">
    <location>
        <begin position="1"/>
        <end position="18"/>
    </location>
</feature>
<keyword evidence="1" id="KW-0732">Signal</keyword>
<dbReference type="AlphaFoldDB" id="A0A848J7T5"/>
<dbReference type="Proteomes" id="UP000559010">
    <property type="component" value="Unassembled WGS sequence"/>
</dbReference>
<dbReference type="RefSeq" id="WP_169684851.1">
    <property type="nucleotide sequence ID" value="NZ_JABBNU010000013.1"/>
</dbReference>
<evidence type="ECO:0000256" key="1">
    <source>
        <dbReference type="SAM" id="SignalP"/>
    </source>
</evidence>
<evidence type="ECO:0000313" key="2">
    <source>
        <dbReference type="EMBL" id="NMM50484.1"/>
    </source>
</evidence>
<keyword evidence="3" id="KW-1185">Reference proteome</keyword>
<sequence>MKKIFILSILLLSGIASNAQKLKVDGEYFRVRKYPLKDDLRNAKTYAIKYSFPEENLHMNSNLKNLIGLEGLQFVEDASKADVISEVKIASPRLLSTELEQTALVTGSGDNKKTVKKYSYKVKITTPVKYRLLDNEGTVIYEKIVIDGFDEYNFTFPDDGTNGYSSSSALASSFSNIKNDWLSRKGGYLVNQQLEKFGKELISQFCIAFEYQRNAFFYIKDKKSSGSENVVLFNQAYEAVKFYARELKDDANNYNVSNDSLAKAYKIYSELETKPLKNNGKIEANEFLASVKAMKGICFILKEEYDEALDILTSDPLISKLMGTDFESTISLVKDLKNRKKQYLEVEYYKQ</sequence>
<proteinExistence type="predicted"/>
<evidence type="ECO:0000313" key="3">
    <source>
        <dbReference type="Proteomes" id="UP000559010"/>
    </source>
</evidence>
<protein>
    <submittedName>
        <fullName evidence="2">Uncharacterized protein</fullName>
    </submittedName>
</protein>
<dbReference type="EMBL" id="JABBNU010000013">
    <property type="protein sequence ID" value="NMM50484.1"/>
    <property type="molecule type" value="Genomic_DNA"/>
</dbReference>
<name>A0A848J7T5_9BACT</name>
<gene>
    <name evidence="2" type="ORF">HH304_18890</name>
</gene>
<organism evidence="2 3">
    <name type="scientific">Marinigracilibium pacificum</name>
    <dbReference type="NCBI Taxonomy" id="2729599"/>
    <lineage>
        <taxon>Bacteria</taxon>
        <taxon>Pseudomonadati</taxon>
        <taxon>Bacteroidota</taxon>
        <taxon>Cytophagia</taxon>
        <taxon>Cytophagales</taxon>
        <taxon>Flammeovirgaceae</taxon>
        <taxon>Marinigracilibium</taxon>
    </lineage>
</organism>
<feature type="chain" id="PRO_5032584162" evidence="1">
    <location>
        <begin position="19"/>
        <end position="351"/>
    </location>
</feature>
<accession>A0A848J7T5</accession>
<comment type="caution">
    <text evidence="2">The sequence shown here is derived from an EMBL/GenBank/DDBJ whole genome shotgun (WGS) entry which is preliminary data.</text>
</comment>